<sequence>MLNKEELMLAISDLYKKYKEQLLYLIFGGLTTVINIALYWLLGLVDAPVTVKYSIAWLGSVIFAYLTNRVWVFESGAHSVTELWHEFVAFCLARIATGVIGYVIVLFGVYVLQQNDFIWNILSQVFVIVSNYALSKLVIFKKNEGVNDDH</sequence>
<dbReference type="eggNOG" id="COG2246">
    <property type="taxonomic scope" value="Bacteria"/>
</dbReference>
<comment type="caution">
    <text evidence="8">The sequence shown here is derived from an EMBL/GenBank/DDBJ whole genome shotgun (WGS) entry which is preliminary data.</text>
</comment>
<comment type="similarity">
    <text evidence="2">Belongs to the GtrA family.</text>
</comment>
<feature type="transmembrane region" description="Helical" evidence="6">
    <location>
        <begin position="54"/>
        <end position="72"/>
    </location>
</feature>
<protein>
    <submittedName>
        <fullName evidence="8">GtcA family membrane protein</fullName>
    </submittedName>
</protein>
<accession>A0A0R2FS62</accession>
<dbReference type="AlphaFoldDB" id="A0A0R2FS62"/>
<feature type="domain" description="GtrA/DPMS transmembrane" evidence="7">
    <location>
        <begin position="24"/>
        <end position="140"/>
    </location>
</feature>
<dbReference type="Pfam" id="PF04138">
    <property type="entry name" value="GtrA_DPMS_TM"/>
    <property type="match status" value="1"/>
</dbReference>
<dbReference type="InterPro" id="IPR007267">
    <property type="entry name" value="GtrA_DPMS_TM"/>
</dbReference>
<feature type="transmembrane region" description="Helical" evidence="6">
    <location>
        <begin position="84"/>
        <end position="111"/>
    </location>
</feature>
<dbReference type="GO" id="GO:0005886">
    <property type="term" value="C:plasma membrane"/>
    <property type="evidence" value="ECO:0007669"/>
    <property type="project" value="TreeGrafter"/>
</dbReference>
<dbReference type="RefSeq" id="WP_236695805.1">
    <property type="nucleotide sequence ID" value="NZ_JQAX01000004.1"/>
</dbReference>
<gene>
    <name evidence="8" type="ORF">IV68_GL001190</name>
</gene>
<dbReference type="InParanoid" id="A0A0R2FS62"/>
<dbReference type="STRING" id="1123500.GCA_000420365_01241"/>
<organism evidence="8 9">
    <name type="scientific">Weissella halotolerans DSM 20190</name>
    <dbReference type="NCBI Taxonomy" id="1123500"/>
    <lineage>
        <taxon>Bacteria</taxon>
        <taxon>Bacillati</taxon>
        <taxon>Bacillota</taxon>
        <taxon>Bacilli</taxon>
        <taxon>Lactobacillales</taxon>
        <taxon>Lactobacillaceae</taxon>
        <taxon>Weissella</taxon>
    </lineage>
</organism>
<keyword evidence="4 6" id="KW-1133">Transmembrane helix</keyword>
<name>A0A0R2FS62_9LACO</name>
<dbReference type="PATRIC" id="fig|1123500.6.peg.1190"/>
<keyword evidence="9" id="KW-1185">Reference proteome</keyword>
<evidence type="ECO:0000256" key="3">
    <source>
        <dbReference type="ARBA" id="ARBA00022692"/>
    </source>
</evidence>
<evidence type="ECO:0000256" key="4">
    <source>
        <dbReference type="ARBA" id="ARBA00022989"/>
    </source>
</evidence>
<evidence type="ECO:0000256" key="2">
    <source>
        <dbReference type="ARBA" id="ARBA00009399"/>
    </source>
</evidence>
<keyword evidence="5 6" id="KW-0472">Membrane</keyword>
<evidence type="ECO:0000313" key="9">
    <source>
        <dbReference type="Proteomes" id="UP000051296"/>
    </source>
</evidence>
<feature type="transmembrane region" description="Helical" evidence="6">
    <location>
        <begin position="117"/>
        <end position="134"/>
    </location>
</feature>
<evidence type="ECO:0000259" key="7">
    <source>
        <dbReference type="Pfam" id="PF04138"/>
    </source>
</evidence>
<keyword evidence="3 6" id="KW-0812">Transmembrane</keyword>
<dbReference type="EMBL" id="JQAX01000004">
    <property type="protein sequence ID" value="KRN31305.1"/>
    <property type="molecule type" value="Genomic_DNA"/>
</dbReference>
<feature type="transmembrane region" description="Helical" evidence="6">
    <location>
        <begin position="21"/>
        <end position="42"/>
    </location>
</feature>
<dbReference type="GO" id="GO:0000271">
    <property type="term" value="P:polysaccharide biosynthetic process"/>
    <property type="evidence" value="ECO:0007669"/>
    <property type="project" value="InterPro"/>
</dbReference>
<dbReference type="PANTHER" id="PTHR38459">
    <property type="entry name" value="PROPHAGE BACTOPRENOL-LINKED GLUCOSE TRANSLOCASE HOMOLOG"/>
    <property type="match status" value="1"/>
</dbReference>
<evidence type="ECO:0000256" key="5">
    <source>
        <dbReference type="ARBA" id="ARBA00023136"/>
    </source>
</evidence>
<dbReference type="Proteomes" id="UP000051296">
    <property type="component" value="Unassembled WGS sequence"/>
</dbReference>
<dbReference type="PANTHER" id="PTHR38459:SF5">
    <property type="entry name" value="CELL WALL TEICHOIC ACID GLYCOSYLATION PROTEIN GTCA"/>
    <property type="match status" value="1"/>
</dbReference>
<comment type="subcellular location">
    <subcellularLocation>
        <location evidence="1">Membrane</location>
        <topology evidence="1">Multi-pass membrane protein</topology>
    </subcellularLocation>
</comment>
<reference evidence="8 9" key="1">
    <citation type="journal article" date="2015" name="Genome Announc.">
        <title>Expanding the biotechnology potential of lactobacilli through comparative genomics of 213 strains and associated genera.</title>
        <authorList>
            <person name="Sun Z."/>
            <person name="Harris H.M."/>
            <person name="McCann A."/>
            <person name="Guo C."/>
            <person name="Argimon S."/>
            <person name="Zhang W."/>
            <person name="Yang X."/>
            <person name="Jeffery I.B."/>
            <person name="Cooney J.C."/>
            <person name="Kagawa T.F."/>
            <person name="Liu W."/>
            <person name="Song Y."/>
            <person name="Salvetti E."/>
            <person name="Wrobel A."/>
            <person name="Rasinkangas P."/>
            <person name="Parkhill J."/>
            <person name="Rea M.C."/>
            <person name="O'Sullivan O."/>
            <person name="Ritari J."/>
            <person name="Douillard F.P."/>
            <person name="Paul Ross R."/>
            <person name="Yang R."/>
            <person name="Briner A.E."/>
            <person name="Felis G.E."/>
            <person name="de Vos W.M."/>
            <person name="Barrangou R."/>
            <person name="Klaenhammer T.R."/>
            <person name="Caufield P.W."/>
            <person name="Cui Y."/>
            <person name="Zhang H."/>
            <person name="O'Toole P.W."/>
        </authorList>
    </citation>
    <scope>NUCLEOTIDE SEQUENCE [LARGE SCALE GENOMIC DNA]</scope>
    <source>
        <strain evidence="8 9">DSM 20190</strain>
    </source>
</reference>
<evidence type="ECO:0000256" key="6">
    <source>
        <dbReference type="SAM" id="Phobius"/>
    </source>
</evidence>
<proteinExistence type="inferred from homology"/>
<dbReference type="FunCoup" id="A0A0R2FS62">
    <property type="interactions" value="6"/>
</dbReference>
<evidence type="ECO:0000256" key="1">
    <source>
        <dbReference type="ARBA" id="ARBA00004141"/>
    </source>
</evidence>
<dbReference type="InterPro" id="IPR051401">
    <property type="entry name" value="GtrA_CellWall_Glycosyl"/>
</dbReference>
<evidence type="ECO:0000313" key="8">
    <source>
        <dbReference type="EMBL" id="KRN31305.1"/>
    </source>
</evidence>